<dbReference type="PROSITE" id="PS51192">
    <property type="entry name" value="HELICASE_ATP_BIND_1"/>
    <property type="match status" value="1"/>
</dbReference>
<dbReference type="InterPro" id="IPR012677">
    <property type="entry name" value="Nucleotide-bd_a/b_plait_sf"/>
</dbReference>
<dbReference type="Pfam" id="PF00271">
    <property type="entry name" value="Helicase_C"/>
    <property type="match status" value="1"/>
</dbReference>
<feature type="domain" description="DEAD-box RNA helicase Q" evidence="10">
    <location>
        <begin position="4"/>
        <end position="32"/>
    </location>
</feature>
<evidence type="ECO:0000256" key="6">
    <source>
        <dbReference type="PROSITE-ProRule" id="PRU00552"/>
    </source>
</evidence>
<dbReference type="Pfam" id="PF00270">
    <property type="entry name" value="DEAD"/>
    <property type="match status" value="1"/>
</dbReference>
<dbReference type="InterPro" id="IPR001650">
    <property type="entry name" value="Helicase_C-like"/>
</dbReference>
<reference evidence="11 12" key="1">
    <citation type="submission" date="2024-03" db="EMBL/GenBank/DDBJ databases">
        <title>Community enrichment and isolation of bacterial strains for fucoidan degradation.</title>
        <authorList>
            <person name="Sichert A."/>
        </authorList>
    </citation>
    <scope>NUCLEOTIDE SEQUENCE [LARGE SCALE GENOMIC DNA]</scope>
    <source>
        <strain evidence="11 12">AS76</strain>
    </source>
</reference>
<evidence type="ECO:0000313" key="12">
    <source>
        <dbReference type="Proteomes" id="UP001449225"/>
    </source>
</evidence>
<comment type="caution">
    <text evidence="11">The sequence shown here is derived from an EMBL/GenBank/DDBJ whole genome shotgun (WGS) entry which is preliminary data.</text>
</comment>
<evidence type="ECO:0000256" key="1">
    <source>
        <dbReference type="ARBA" id="ARBA00022741"/>
    </source>
</evidence>
<dbReference type="InterPro" id="IPR000629">
    <property type="entry name" value="RNA-helicase_DEAD-box_CS"/>
</dbReference>
<protein>
    <submittedName>
        <fullName evidence="11">ATP-dependent RNA helicase DbpA</fullName>
        <ecNumber evidence="11">3.6.4.13</ecNumber>
    </submittedName>
</protein>
<proteinExistence type="inferred from homology"/>
<feature type="short sequence motif" description="Q motif" evidence="6">
    <location>
        <begin position="4"/>
        <end position="32"/>
    </location>
</feature>
<dbReference type="RefSeq" id="WP_342854686.1">
    <property type="nucleotide sequence ID" value="NZ_JBBMRA010000012.1"/>
</dbReference>
<keyword evidence="3 7" id="KW-0347">Helicase</keyword>
<dbReference type="InterPro" id="IPR027417">
    <property type="entry name" value="P-loop_NTPase"/>
</dbReference>
<evidence type="ECO:0000256" key="4">
    <source>
        <dbReference type="ARBA" id="ARBA00022840"/>
    </source>
</evidence>
<gene>
    <name evidence="11" type="primary">dbpA</name>
    <name evidence="11" type="ORF">WNY58_12455</name>
</gene>
<dbReference type="GO" id="GO:0003724">
    <property type="term" value="F:RNA helicase activity"/>
    <property type="evidence" value="ECO:0007669"/>
    <property type="project" value="UniProtKB-EC"/>
</dbReference>
<dbReference type="Pfam" id="PF03880">
    <property type="entry name" value="DbpA"/>
    <property type="match status" value="1"/>
</dbReference>
<evidence type="ECO:0000259" key="8">
    <source>
        <dbReference type="PROSITE" id="PS51192"/>
    </source>
</evidence>
<dbReference type="PANTHER" id="PTHR47959">
    <property type="entry name" value="ATP-DEPENDENT RNA HELICASE RHLE-RELATED"/>
    <property type="match status" value="1"/>
</dbReference>
<dbReference type="InterPro" id="IPR005580">
    <property type="entry name" value="DbpA/CsdA_RNA-bd_dom"/>
</dbReference>
<dbReference type="PROSITE" id="PS51194">
    <property type="entry name" value="HELICASE_CTER"/>
    <property type="match status" value="1"/>
</dbReference>
<evidence type="ECO:0000256" key="5">
    <source>
        <dbReference type="ARBA" id="ARBA00038437"/>
    </source>
</evidence>
<dbReference type="SUPFAM" id="SSF52540">
    <property type="entry name" value="P-loop containing nucleoside triphosphate hydrolases"/>
    <property type="match status" value="1"/>
</dbReference>
<dbReference type="CDD" id="cd18787">
    <property type="entry name" value="SF2_C_DEAD"/>
    <property type="match status" value="1"/>
</dbReference>
<dbReference type="Proteomes" id="UP001449225">
    <property type="component" value="Unassembled WGS sequence"/>
</dbReference>
<sequence length="458" mass="50486">MSNTRFSNLDLPQSMLANLDSLGYQHMTAIQEQALPELLAGKDLIAKAKTGSGKTAVFGIGTLLKLNIRNFATQSLVLCPTRELATQVANELRKLARFTENVKILTLCGGQSIGPQIGSLEHGAHIVVGTPGRIKDHLRKKTLRLEQVHTVVLDEADRMLDMGFADDIRDIISHAPSKRQTLLFSATYPKSIAKLSADILVNPVTVEVESTHSQNQIEQYFFEINKENKLNNLTDIMSNYQPEFAVIFCNMKQTCNDVQQHLKAMGYSARAIHGDLEQRERDQVLMQFANRSCSFLIATDVAARGLDIDELPCVINYDITRDAEVHTHRIGRTGRAGKQGIALNLYQPSEAYKVAAIEAYLNTEFTVSPLPRPKEDFVPSKPPMTTLSIAGGKKDKVRPGDILGALTGDAGIDGSQVGKINVLDYVAYVAVDSSVARSAVERLNKGKIKGRKFNTRRL</sequence>
<keyword evidence="12" id="KW-1185">Reference proteome</keyword>
<dbReference type="InterPro" id="IPR044742">
    <property type="entry name" value="DEAD/DEAH_RhlB"/>
</dbReference>
<dbReference type="EMBL" id="JBBMRA010000012">
    <property type="protein sequence ID" value="MEM5537200.1"/>
    <property type="molecule type" value="Genomic_DNA"/>
</dbReference>
<dbReference type="EC" id="3.6.4.13" evidence="11"/>
<evidence type="ECO:0000313" key="11">
    <source>
        <dbReference type="EMBL" id="MEM5537200.1"/>
    </source>
</evidence>
<dbReference type="InterPro" id="IPR014001">
    <property type="entry name" value="Helicase_ATP-bd"/>
</dbReference>
<dbReference type="Gene3D" id="3.40.50.300">
    <property type="entry name" value="P-loop containing nucleotide triphosphate hydrolases"/>
    <property type="match status" value="2"/>
</dbReference>
<dbReference type="PROSITE" id="PS00039">
    <property type="entry name" value="DEAD_ATP_HELICASE"/>
    <property type="match status" value="1"/>
</dbReference>
<dbReference type="InterPro" id="IPR050079">
    <property type="entry name" value="DEAD_box_RNA_helicase"/>
</dbReference>
<evidence type="ECO:0000256" key="7">
    <source>
        <dbReference type="RuleBase" id="RU000492"/>
    </source>
</evidence>
<organism evidence="11 12">
    <name type="scientific">Neptuniibacter pectenicola</name>
    <dbReference type="NCBI Taxonomy" id="1806669"/>
    <lineage>
        <taxon>Bacteria</taxon>
        <taxon>Pseudomonadati</taxon>
        <taxon>Pseudomonadota</taxon>
        <taxon>Gammaproteobacteria</taxon>
        <taxon>Oceanospirillales</taxon>
        <taxon>Oceanospirillaceae</taxon>
        <taxon>Neptuniibacter</taxon>
    </lineage>
</organism>
<name>A0ABU9TU08_9GAMM</name>
<dbReference type="NCBIfam" id="NF008744">
    <property type="entry name" value="PRK11776.1"/>
    <property type="match status" value="1"/>
</dbReference>
<feature type="domain" description="Helicase C-terminal" evidence="9">
    <location>
        <begin position="216"/>
        <end position="378"/>
    </location>
</feature>
<dbReference type="CDD" id="cd12501">
    <property type="entry name" value="RRM_EcDbpA_like"/>
    <property type="match status" value="1"/>
</dbReference>
<keyword evidence="2 7" id="KW-0378">Hydrolase</keyword>
<evidence type="ECO:0000259" key="9">
    <source>
        <dbReference type="PROSITE" id="PS51194"/>
    </source>
</evidence>
<accession>A0ABU9TU08</accession>
<evidence type="ECO:0000256" key="2">
    <source>
        <dbReference type="ARBA" id="ARBA00022801"/>
    </source>
</evidence>
<feature type="domain" description="Helicase ATP-binding" evidence="8">
    <location>
        <begin position="35"/>
        <end position="206"/>
    </location>
</feature>
<dbReference type="PANTHER" id="PTHR47959:SF1">
    <property type="entry name" value="ATP-DEPENDENT RNA HELICASE DBPA"/>
    <property type="match status" value="1"/>
</dbReference>
<dbReference type="Gene3D" id="3.30.70.330">
    <property type="match status" value="1"/>
</dbReference>
<keyword evidence="4 7" id="KW-0067">ATP-binding</keyword>
<evidence type="ECO:0000259" key="10">
    <source>
        <dbReference type="PROSITE" id="PS51195"/>
    </source>
</evidence>
<dbReference type="InterPro" id="IPR014014">
    <property type="entry name" value="RNA_helicase_DEAD_Q_motif"/>
</dbReference>
<dbReference type="GO" id="GO:0016787">
    <property type="term" value="F:hydrolase activity"/>
    <property type="evidence" value="ECO:0007669"/>
    <property type="project" value="UniProtKB-KW"/>
</dbReference>
<evidence type="ECO:0000256" key="3">
    <source>
        <dbReference type="ARBA" id="ARBA00022806"/>
    </source>
</evidence>
<dbReference type="InterPro" id="IPR011545">
    <property type="entry name" value="DEAD/DEAH_box_helicase_dom"/>
</dbReference>
<keyword evidence="1 7" id="KW-0547">Nucleotide-binding</keyword>
<dbReference type="PROSITE" id="PS51195">
    <property type="entry name" value="Q_MOTIF"/>
    <property type="match status" value="1"/>
</dbReference>
<dbReference type="CDD" id="cd00268">
    <property type="entry name" value="DEADc"/>
    <property type="match status" value="1"/>
</dbReference>
<dbReference type="SMART" id="SM00490">
    <property type="entry name" value="HELICc"/>
    <property type="match status" value="1"/>
</dbReference>
<dbReference type="SMART" id="SM00487">
    <property type="entry name" value="DEXDc"/>
    <property type="match status" value="1"/>
</dbReference>
<comment type="similarity">
    <text evidence="5 7">Belongs to the DEAD box helicase family.</text>
</comment>